<dbReference type="Proteomes" id="UP000094020">
    <property type="component" value="Chromosome 5"/>
</dbReference>
<feature type="compositionally biased region" description="Basic and acidic residues" evidence="1">
    <location>
        <begin position="190"/>
        <end position="199"/>
    </location>
</feature>
<keyword evidence="4" id="KW-1185">Reference proteome</keyword>
<sequence length="207" mass="23989">MIRLGPRQLLRRSTLPSNQHRPVPPHQQFRTNFVQSFNEFKPPPIRQRLKPLIPFFIYWSIITSLAVHLLRNRINSKEELDKQKAKITVLSDIIKRLQNGETLNEDQIQRELELVGLRERTILTQGVQLEEDVKNVGWSEVLFGKKRIKDEETKEINEESLDDWVQVVNEVTKPATSPIMLPTSSITPKSPERSGETKRAPSSSVYM</sequence>
<accession>A0A1B9I2G7</accession>
<evidence type="ECO:0000256" key="1">
    <source>
        <dbReference type="SAM" id="MobiDB-lite"/>
    </source>
</evidence>
<dbReference type="KEGG" id="kpin:30172607"/>
<dbReference type="GeneID" id="30172607"/>
<reference evidence="3" key="4">
    <citation type="submission" date="2024-02" db="EMBL/GenBank/DDBJ databases">
        <title>Comparative genomics of Cryptococcus and Kwoniella reveals pathogenesis evolution and contrasting modes of karyotype evolution via chromosome fusion or intercentromeric recombination.</title>
        <authorList>
            <person name="Coelho M.A."/>
            <person name="David-Palma M."/>
            <person name="Shea T."/>
            <person name="Bowers K."/>
            <person name="McGinley-Smith S."/>
            <person name="Mohammad A.W."/>
            <person name="Gnirke A."/>
            <person name="Yurkov A.M."/>
            <person name="Nowrousian M."/>
            <person name="Sun S."/>
            <person name="Cuomo C.A."/>
            <person name="Heitman J."/>
        </authorList>
    </citation>
    <scope>NUCLEOTIDE SEQUENCE</scope>
    <source>
        <strain evidence="3">CBS 10737</strain>
    </source>
</reference>
<name>A0A1B9I2G7_9TREE</name>
<proteinExistence type="predicted"/>
<dbReference type="RefSeq" id="XP_019010933.1">
    <property type="nucleotide sequence ID" value="XM_019155975.1"/>
</dbReference>
<organism evidence="2">
    <name type="scientific">Kwoniella pini CBS 10737</name>
    <dbReference type="NCBI Taxonomy" id="1296096"/>
    <lineage>
        <taxon>Eukaryota</taxon>
        <taxon>Fungi</taxon>
        <taxon>Dikarya</taxon>
        <taxon>Basidiomycota</taxon>
        <taxon>Agaricomycotina</taxon>
        <taxon>Tremellomycetes</taxon>
        <taxon>Tremellales</taxon>
        <taxon>Cryptococcaceae</taxon>
        <taxon>Kwoniella</taxon>
    </lineage>
</organism>
<reference evidence="3" key="2">
    <citation type="submission" date="2013-07" db="EMBL/GenBank/DDBJ databases">
        <authorList>
            <consortium name="The Broad Institute Genome Sequencing Platform"/>
            <person name="Cuomo C."/>
            <person name="Litvintseva A."/>
            <person name="Chen Y."/>
            <person name="Heitman J."/>
            <person name="Sun S."/>
            <person name="Springer D."/>
            <person name="Dromer F."/>
            <person name="Young S.K."/>
            <person name="Zeng Q."/>
            <person name="Gargeya S."/>
            <person name="Fitzgerald M."/>
            <person name="Abouelleil A."/>
            <person name="Alvarado L."/>
            <person name="Berlin A.M."/>
            <person name="Chapman S.B."/>
            <person name="Dewar J."/>
            <person name="Goldberg J."/>
            <person name="Griggs A."/>
            <person name="Gujja S."/>
            <person name="Hansen M."/>
            <person name="Howarth C."/>
            <person name="Imamovic A."/>
            <person name="Larimer J."/>
            <person name="McCowan C."/>
            <person name="Murphy C."/>
            <person name="Pearson M."/>
            <person name="Priest M."/>
            <person name="Roberts A."/>
            <person name="Saif S."/>
            <person name="Shea T."/>
            <person name="Sykes S."/>
            <person name="Wortman J."/>
            <person name="Nusbaum C."/>
            <person name="Birren B."/>
        </authorList>
    </citation>
    <scope>NUCLEOTIDE SEQUENCE</scope>
    <source>
        <strain evidence="3">CBS 10737</strain>
    </source>
</reference>
<evidence type="ECO:0000313" key="2">
    <source>
        <dbReference type="EMBL" id="OCF49714.1"/>
    </source>
</evidence>
<feature type="region of interest" description="Disordered" evidence="1">
    <location>
        <begin position="176"/>
        <end position="207"/>
    </location>
</feature>
<dbReference type="EMBL" id="KI894011">
    <property type="protein sequence ID" value="OCF49714.1"/>
    <property type="molecule type" value="Genomic_DNA"/>
</dbReference>
<dbReference type="OrthoDB" id="2596179at2759"/>
<protein>
    <submittedName>
        <fullName evidence="2">Uncharacterized protein</fullName>
    </submittedName>
</protein>
<reference evidence="2" key="3">
    <citation type="submission" date="2016-07" db="EMBL/GenBank/DDBJ databases">
        <title>Evolution of pathogenesis and genome organization in the Tremellales.</title>
        <authorList>
            <person name="Cuomo C."/>
            <person name="Litvintseva A."/>
            <person name="Heitman J."/>
            <person name="Chen Y."/>
            <person name="Sun S."/>
            <person name="Springer D."/>
            <person name="Dromer F."/>
            <person name="Young S."/>
            <person name="Zeng Q."/>
            <person name="Chapman S."/>
            <person name="Gujja S."/>
            <person name="Saif S."/>
            <person name="Birren B."/>
        </authorList>
    </citation>
    <scope>NUCLEOTIDE SEQUENCE</scope>
    <source>
        <strain evidence="2">CBS 10737</strain>
    </source>
</reference>
<dbReference type="AlphaFoldDB" id="A0A1B9I2G7"/>
<dbReference type="EMBL" id="CP144523">
    <property type="protein sequence ID" value="WWC70237.1"/>
    <property type="molecule type" value="Genomic_DNA"/>
</dbReference>
<reference evidence="2" key="1">
    <citation type="submission" date="2013-07" db="EMBL/GenBank/DDBJ databases">
        <title>The Genome Sequence of Cryptococcus pinus CBS10737.</title>
        <authorList>
            <consortium name="The Broad Institute Genome Sequencing Platform"/>
            <person name="Cuomo C."/>
            <person name="Litvintseva A."/>
            <person name="Chen Y."/>
            <person name="Heitman J."/>
            <person name="Sun S."/>
            <person name="Springer D."/>
            <person name="Dromer F."/>
            <person name="Young S.K."/>
            <person name="Zeng Q."/>
            <person name="Gargeya S."/>
            <person name="Fitzgerald M."/>
            <person name="Abouelleil A."/>
            <person name="Alvarado L."/>
            <person name="Berlin A.M."/>
            <person name="Chapman S.B."/>
            <person name="Dewar J."/>
            <person name="Goldberg J."/>
            <person name="Griggs A."/>
            <person name="Gujja S."/>
            <person name="Hansen M."/>
            <person name="Howarth C."/>
            <person name="Imamovic A."/>
            <person name="Larimer J."/>
            <person name="McCowan C."/>
            <person name="Murphy C."/>
            <person name="Pearson M."/>
            <person name="Priest M."/>
            <person name="Roberts A."/>
            <person name="Saif S."/>
            <person name="Shea T."/>
            <person name="Sykes S."/>
            <person name="Wortman J."/>
            <person name="Nusbaum C."/>
            <person name="Birren B."/>
        </authorList>
    </citation>
    <scope>NUCLEOTIDE SEQUENCE [LARGE SCALE GENOMIC DNA]</scope>
    <source>
        <strain evidence="2">CBS 10737</strain>
    </source>
</reference>
<evidence type="ECO:0000313" key="3">
    <source>
        <dbReference type="EMBL" id="WWC70237.1"/>
    </source>
</evidence>
<gene>
    <name evidence="2" type="ORF">I206_04238</name>
    <name evidence="3" type="ORF">I206_104187</name>
</gene>
<evidence type="ECO:0000313" key="4">
    <source>
        <dbReference type="Proteomes" id="UP000094020"/>
    </source>
</evidence>